<dbReference type="PATRIC" id="fig|1225564.3.peg.7079"/>
<evidence type="ECO:0000313" key="12">
    <source>
        <dbReference type="EMBL" id="KLK90170.1"/>
    </source>
</evidence>
<gene>
    <name evidence="12" type="ORF">AA309_27225</name>
</gene>
<dbReference type="Pfam" id="PF02706">
    <property type="entry name" value="Wzz"/>
    <property type="match status" value="1"/>
</dbReference>
<evidence type="ECO:0000256" key="8">
    <source>
        <dbReference type="SAM" id="Coils"/>
    </source>
</evidence>
<evidence type="ECO:0000256" key="6">
    <source>
        <dbReference type="ARBA" id="ARBA00022989"/>
    </source>
</evidence>
<evidence type="ECO:0000256" key="1">
    <source>
        <dbReference type="ARBA" id="ARBA00004651"/>
    </source>
</evidence>
<dbReference type="CDD" id="cd05387">
    <property type="entry name" value="BY-kinase"/>
    <property type="match status" value="1"/>
</dbReference>
<dbReference type="Gene3D" id="3.40.50.300">
    <property type="entry name" value="P-loop containing nucleotide triphosphate hydrolases"/>
    <property type="match status" value="1"/>
</dbReference>
<feature type="coiled-coil region" evidence="8">
    <location>
        <begin position="252"/>
        <end position="279"/>
    </location>
</feature>
<comment type="caution">
    <text evidence="12">The sequence shown here is derived from an EMBL/GenBank/DDBJ whole genome shotgun (WGS) entry which is preliminary data.</text>
</comment>
<evidence type="ECO:0000256" key="7">
    <source>
        <dbReference type="ARBA" id="ARBA00023136"/>
    </source>
</evidence>
<keyword evidence="8" id="KW-0175">Coiled coil</keyword>
<feature type="transmembrane region" description="Helical" evidence="10">
    <location>
        <begin position="326"/>
        <end position="345"/>
    </location>
</feature>
<keyword evidence="2" id="KW-1003">Cell membrane</keyword>
<dbReference type="SUPFAM" id="SSF52540">
    <property type="entry name" value="P-loop containing nucleoside triphosphate hydrolases"/>
    <property type="match status" value="1"/>
</dbReference>
<dbReference type="GO" id="GO:0004713">
    <property type="term" value="F:protein tyrosine kinase activity"/>
    <property type="evidence" value="ECO:0007669"/>
    <property type="project" value="TreeGrafter"/>
</dbReference>
<evidence type="ECO:0000313" key="13">
    <source>
        <dbReference type="Proteomes" id="UP000035489"/>
    </source>
</evidence>
<evidence type="ECO:0000256" key="3">
    <source>
        <dbReference type="ARBA" id="ARBA00022692"/>
    </source>
</evidence>
<accession>A0A0H1R4M3</accession>
<evidence type="ECO:0000256" key="5">
    <source>
        <dbReference type="ARBA" id="ARBA00022840"/>
    </source>
</evidence>
<dbReference type="EMBL" id="LCYG01000093">
    <property type="protein sequence ID" value="KLK90170.1"/>
    <property type="molecule type" value="Genomic_DNA"/>
</dbReference>
<feature type="transmembrane region" description="Helical" evidence="10">
    <location>
        <begin position="71"/>
        <end position="92"/>
    </location>
</feature>
<feature type="domain" description="Polysaccharide chain length determinant N-terminal" evidence="11">
    <location>
        <begin position="58"/>
        <end position="141"/>
    </location>
</feature>
<dbReference type="OrthoDB" id="230260at2"/>
<sequence>MRAKPDLDGILARQPNLTSDDDGAFLQSLPWEAATRQHREQSDGFMPGMGTDRLPSAFTLSAMLGLVRRQFWLIVGITILISIVSIFIAILLKERYTATTLVMLDERGARLVELTTPNAPGADGEVEILQSDHVAQQVVERLGLDRDTDYVLQPGRLSRIVAAAKDLLPSHTPEEGSTSREKEEAADGAMSKPISDRISTAIRILRKNVTIRRRGLTDVIAIEVTTANPRSAAQIANSYAEVYLEQQVAAKLDGIERAEQALSRRLNELNEELKRSEMQVGLRQVYQDNLARLKVISQQRDTVGPDARIASRARAPDVPSFPPKSLLVMIGTITGFGLALGIAYLRDSHVRGIQTEEEVELISGVPSLAALPAMPKSKTKNSHLPDDGVVRPPSAYSEGIRRLYFSLQLSMDRGPKLGSLLVTSANPGEGKSTLALSLARAASIAGSSVVIVDCNLRRPALHEFLGLPNDNGFVDLLAHPAAIQPMLQADPHSSCRAMTTGNIEMIQPEQILRVEKLQGILCSLAAEFDLVILDAPPLGLHADALILMQVIDAVLFVVRAGGSDPAEIRSSLRQLRRCTDMDVFTVLNFTSG</sequence>
<evidence type="ECO:0000256" key="4">
    <source>
        <dbReference type="ARBA" id="ARBA00022741"/>
    </source>
</evidence>
<keyword evidence="6 10" id="KW-1133">Transmembrane helix</keyword>
<keyword evidence="7 10" id="KW-0472">Membrane</keyword>
<dbReference type="GO" id="GO:0005886">
    <property type="term" value="C:plasma membrane"/>
    <property type="evidence" value="ECO:0007669"/>
    <property type="project" value="UniProtKB-SubCell"/>
</dbReference>
<dbReference type="Proteomes" id="UP000035489">
    <property type="component" value="Unassembled WGS sequence"/>
</dbReference>
<reference evidence="12 13" key="1">
    <citation type="submission" date="2015-05" db="EMBL/GenBank/DDBJ databases">
        <title>Draft genome sequence of Microvirga vignae strain BR3299, a novel nitrogen fixing bacteria isolated from Brazil semi-aired region.</title>
        <authorList>
            <person name="Zilli J.E."/>
            <person name="Passos S.R."/>
            <person name="Leite J."/>
            <person name="Baldani J.I."/>
            <person name="Xavier G.R."/>
            <person name="Rumjaneck N.G."/>
            <person name="Simoes-Araujo J.L."/>
        </authorList>
    </citation>
    <scope>NUCLEOTIDE SEQUENCE [LARGE SCALE GENOMIC DNA]</scope>
    <source>
        <strain evidence="12 13">BR3299</strain>
    </source>
</reference>
<keyword evidence="13" id="KW-1185">Reference proteome</keyword>
<dbReference type="PANTHER" id="PTHR32309:SF13">
    <property type="entry name" value="FERRIC ENTEROBACTIN TRANSPORT PROTEIN FEPE"/>
    <property type="match status" value="1"/>
</dbReference>
<evidence type="ECO:0000256" key="10">
    <source>
        <dbReference type="SAM" id="Phobius"/>
    </source>
</evidence>
<proteinExistence type="predicted"/>
<dbReference type="AlphaFoldDB" id="A0A0H1R4M3"/>
<organism evidence="12 13">
    <name type="scientific">Microvirga vignae</name>
    <dbReference type="NCBI Taxonomy" id="1225564"/>
    <lineage>
        <taxon>Bacteria</taxon>
        <taxon>Pseudomonadati</taxon>
        <taxon>Pseudomonadota</taxon>
        <taxon>Alphaproteobacteria</taxon>
        <taxon>Hyphomicrobiales</taxon>
        <taxon>Methylobacteriaceae</taxon>
        <taxon>Microvirga</taxon>
    </lineage>
</organism>
<dbReference type="PANTHER" id="PTHR32309">
    <property type="entry name" value="TYROSINE-PROTEIN KINASE"/>
    <property type="match status" value="1"/>
</dbReference>
<dbReference type="InterPro" id="IPR050445">
    <property type="entry name" value="Bact_polysacc_biosynth/exp"/>
</dbReference>
<evidence type="ECO:0000256" key="9">
    <source>
        <dbReference type="SAM" id="MobiDB-lite"/>
    </source>
</evidence>
<dbReference type="InterPro" id="IPR027417">
    <property type="entry name" value="P-loop_NTPase"/>
</dbReference>
<dbReference type="STRING" id="1225564.AA309_27225"/>
<keyword evidence="4" id="KW-0547">Nucleotide-binding</keyword>
<feature type="region of interest" description="Disordered" evidence="9">
    <location>
        <begin position="168"/>
        <end position="192"/>
    </location>
</feature>
<protein>
    <recommendedName>
        <fullName evidence="11">Polysaccharide chain length determinant N-terminal domain-containing protein</fullName>
    </recommendedName>
</protein>
<comment type="subcellular location">
    <subcellularLocation>
        <location evidence="1">Cell membrane</location>
        <topology evidence="1">Multi-pass membrane protein</topology>
    </subcellularLocation>
</comment>
<keyword evidence="5" id="KW-0067">ATP-binding</keyword>
<evidence type="ECO:0000259" key="11">
    <source>
        <dbReference type="Pfam" id="PF02706"/>
    </source>
</evidence>
<keyword evidence="3 10" id="KW-0812">Transmembrane</keyword>
<dbReference type="InterPro" id="IPR005702">
    <property type="entry name" value="Wzc-like_C"/>
</dbReference>
<feature type="compositionally biased region" description="Basic and acidic residues" evidence="9">
    <location>
        <begin position="172"/>
        <end position="185"/>
    </location>
</feature>
<evidence type="ECO:0000256" key="2">
    <source>
        <dbReference type="ARBA" id="ARBA00022475"/>
    </source>
</evidence>
<dbReference type="RefSeq" id="WP_047192168.1">
    <property type="nucleotide sequence ID" value="NZ_LCYG01000093.1"/>
</dbReference>
<dbReference type="InterPro" id="IPR003856">
    <property type="entry name" value="LPS_length_determ_N"/>
</dbReference>
<name>A0A0H1R4M3_9HYPH</name>